<organism evidence="1 2">
    <name type="scientific">Thiorhodovibrio winogradskyi</name>
    <dbReference type="NCBI Taxonomy" id="77007"/>
    <lineage>
        <taxon>Bacteria</taxon>
        <taxon>Pseudomonadati</taxon>
        <taxon>Pseudomonadota</taxon>
        <taxon>Gammaproteobacteria</taxon>
        <taxon>Chromatiales</taxon>
        <taxon>Chromatiaceae</taxon>
        <taxon>Thiorhodovibrio</taxon>
    </lineage>
</organism>
<accession>A0ABZ0SCU7</accession>
<reference evidence="1 2" key="1">
    <citation type="journal article" date="2023" name="Microorganisms">
        <title>Thiorhodovibrio frisius and Trv. litoralis spp. nov., Two Novel Members from a Clade of Fastidious Purple Sulfur Bacteria That Exhibit Unique Red-Shifted Light-Harvesting Capabilities.</title>
        <authorList>
            <person name="Methner A."/>
            <person name="Kuzyk S.B."/>
            <person name="Petersen J."/>
            <person name="Bauer S."/>
            <person name="Brinkmann H."/>
            <person name="Sichau K."/>
            <person name="Wanner G."/>
            <person name="Wolf J."/>
            <person name="Neumann-Schaal M."/>
            <person name="Henke P."/>
            <person name="Tank M."/>
            <person name="Sproer C."/>
            <person name="Bunk B."/>
            <person name="Overmann J."/>
        </authorList>
    </citation>
    <scope>NUCLEOTIDE SEQUENCE [LARGE SCALE GENOMIC DNA]</scope>
    <source>
        <strain evidence="1 2">DSM 6702</strain>
    </source>
</reference>
<protein>
    <submittedName>
        <fullName evidence="1">Uncharacterized protein</fullName>
    </submittedName>
</protein>
<gene>
    <name evidence="1" type="ORF">Thiowin_03440</name>
</gene>
<dbReference type="EMBL" id="CP121472">
    <property type="protein sequence ID" value="WPL18369.1"/>
    <property type="molecule type" value="Genomic_DNA"/>
</dbReference>
<proteinExistence type="predicted"/>
<evidence type="ECO:0000313" key="2">
    <source>
        <dbReference type="Proteomes" id="UP001432180"/>
    </source>
</evidence>
<keyword evidence="2" id="KW-1185">Reference proteome</keyword>
<sequence>MSDLNPLRQLCQQLARAQSEAAALGLFVDDRELLDCPKCKLFEDVTAGGLLMTSRKLATPAIDTGLRFRQVSSTTFQCPACAEIINIQEDVHGED</sequence>
<dbReference type="Proteomes" id="UP001432180">
    <property type="component" value="Chromosome"/>
</dbReference>
<evidence type="ECO:0000313" key="1">
    <source>
        <dbReference type="EMBL" id="WPL18369.1"/>
    </source>
</evidence>
<dbReference type="RefSeq" id="WP_328984136.1">
    <property type="nucleotide sequence ID" value="NZ_CP121472.1"/>
</dbReference>
<name>A0ABZ0SCU7_9GAMM</name>